<dbReference type="GO" id="GO:0004034">
    <property type="term" value="F:aldose 1-epimerase activity"/>
    <property type="evidence" value="ECO:0007669"/>
    <property type="project" value="UniProtKB-EC"/>
</dbReference>
<evidence type="ECO:0000256" key="2">
    <source>
        <dbReference type="ARBA" id="ARBA00006206"/>
    </source>
</evidence>
<dbReference type="InterPro" id="IPR047215">
    <property type="entry name" value="Galactose_mutarotase-like"/>
</dbReference>
<dbReference type="GO" id="GO:0030246">
    <property type="term" value="F:carbohydrate binding"/>
    <property type="evidence" value="ECO:0007669"/>
    <property type="project" value="InterPro"/>
</dbReference>
<dbReference type="InterPro" id="IPR014718">
    <property type="entry name" value="GH-type_carb-bd"/>
</dbReference>
<feature type="active site" description="Proton acceptor" evidence="6">
    <location>
        <position position="289"/>
    </location>
</feature>
<name>A0A2I7N5P2_9NEIS</name>
<keyword evidence="10" id="KW-1185">Reference proteome</keyword>
<evidence type="ECO:0000256" key="1">
    <source>
        <dbReference type="ARBA" id="ARBA00005028"/>
    </source>
</evidence>
<dbReference type="AlphaFoldDB" id="A0A2I7N5P2"/>
<dbReference type="EC" id="5.1.3.3" evidence="5"/>
<dbReference type="Pfam" id="PF01263">
    <property type="entry name" value="Aldose_epim"/>
    <property type="match status" value="1"/>
</dbReference>
<comment type="pathway">
    <text evidence="1 5">Carbohydrate metabolism; hexose metabolism.</text>
</comment>
<sequence>MQIRQNIIARHNNTDVIEYQLIAENGFQVNILNYGGIINGIFIPNKSGKIENIVLKHPEFNPENPGHFGAITGHFAGRIANAEFNLAGKTYRLAANNGKHNLHGGPNGLDKQFWNVAILEKGLRLTYHSKDGESGFPGNINFVVEYLIEETYQLTIKYSAITDSPTIINLTNHSYFDLTSGSNPLRQELMLDADYFAEVDASGIVSKVITSVKNTPFDLQSGTTIANIINQEHPQLEIANGLDHPFILKNNKITLTDPVSRRILRIETDQAVCVVYTANHLKHSGICLETQAMPDAINWEKYRESVIYTPEKTYSSYNTWQFGLF</sequence>
<keyword evidence="3 5" id="KW-0413">Isomerase</keyword>
<evidence type="ECO:0000256" key="7">
    <source>
        <dbReference type="PIRSR" id="PIRSR005096-2"/>
    </source>
</evidence>
<feature type="active site" description="Proton donor" evidence="6">
    <location>
        <position position="173"/>
    </location>
</feature>
<proteinExistence type="inferred from homology"/>
<dbReference type="OrthoDB" id="9779408at2"/>
<feature type="binding site" evidence="8">
    <location>
        <begin position="173"/>
        <end position="175"/>
    </location>
    <ligand>
        <name>beta-D-galactose</name>
        <dbReference type="ChEBI" id="CHEBI:27667"/>
    </ligand>
</feature>
<evidence type="ECO:0000313" key="9">
    <source>
        <dbReference type="EMBL" id="AUR51769.1"/>
    </source>
</evidence>
<dbReference type="UniPathway" id="UPA00242"/>
<dbReference type="SUPFAM" id="SSF74650">
    <property type="entry name" value="Galactose mutarotase-like"/>
    <property type="match status" value="1"/>
</dbReference>
<evidence type="ECO:0000256" key="6">
    <source>
        <dbReference type="PIRSR" id="PIRSR005096-1"/>
    </source>
</evidence>
<dbReference type="GO" id="GO:0005737">
    <property type="term" value="C:cytoplasm"/>
    <property type="evidence" value="ECO:0007669"/>
    <property type="project" value="TreeGrafter"/>
</dbReference>
<feature type="binding site" evidence="7">
    <location>
        <position position="243"/>
    </location>
    <ligand>
        <name>beta-D-galactose</name>
        <dbReference type="ChEBI" id="CHEBI:27667"/>
    </ligand>
</feature>
<dbReference type="GO" id="GO:0033499">
    <property type="term" value="P:galactose catabolic process via UDP-galactose, Leloir pathway"/>
    <property type="evidence" value="ECO:0007669"/>
    <property type="project" value="TreeGrafter"/>
</dbReference>
<dbReference type="Gene3D" id="2.70.98.10">
    <property type="match status" value="1"/>
</dbReference>
<accession>A0A2I7N5P2</accession>
<keyword evidence="4 5" id="KW-0119">Carbohydrate metabolism</keyword>
<dbReference type="GO" id="GO:0006006">
    <property type="term" value="P:glucose metabolic process"/>
    <property type="evidence" value="ECO:0007669"/>
    <property type="project" value="TreeGrafter"/>
</dbReference>
<dbReference type="KEGG" id="nba:CUN60_05495"/>
<evidence type="ECO:0000313" key="10">
    <source>
        <dbReference type="Proteomes" id="UP000236655"/>
    </source>
</evidence>
<dbReference type="PANTHER" id="PTHR10091:SF0">
    <property type="entry name" value="GALACTOSE MUTAROTASE"/>
    <property type="match status" value="1"/>
</dbReference>
<dbReference type="InterPro" id="IPR008183">
    <property type="entry name" value="Aldose_1/G6P_1-epimerase"/>
</dbReference>
<reference evidence="10" key="1">
    <citation type="submission" date="2017-11" db="EMBL/GenBank/DDBJ databases">
        <authorList>
            <person name="Chan K.G."/>
            <person name="Lee L.S."/>
        </authorList>
    </citation>
    <scope>NUCLEOTIDE SEQUENCE [LARGE SCALE GENOMIC DNA]</scope>
    <source>
        <strain evidence="10">DSM 100970</strain>
    </source>
</reference>
<dbReference type="InterPro" id="IPR011013">
    <property type="entry name" value="Gal_mutarotase_sf_dom"/>
</dbReference>
<organism evidence="9 10">
    <name type="scientific">Aquella oligotrophica</name>
    <dbReference type="NCBI Taxonomy" id="2067065"/>
    <lineage>
        <taxon>Bacteria</taxon>
        <taxon>Pseudomonadati</taxon>
        <taxon>Pseudomonadota</taxon>
        <taxon>Betaproteobacteria</taxon>
        <taxon>Neisseriales</taxon>
        <taxon>Neisseriaceae</taxon>
        <taxon>Aquella</taxon>
    </lineage>
</organism>
<dbReference type="PANTHER" id="PTHR10091">
    <property type="entry name" value="ALDOSE-1-EPIMERASE"/>
    <property type="match status" value="1"/>
</dbReference>
<evidence type="ECO:0000256" key="3">
    <source>
        <dbReference type="ARBA" id="ARBA00023235"/>
    </source>
</evidence>
<dbReference type="Proteomes" id="UP000236655">
    <property type="component" value="Chromosome"/>
</dbReference>
<dbReference type="EMBL" id="CP024847">
    <property type="protein sequence ID" value="AUR51769.1"/>
    <property type="molecule type" value="Genomic_DNA"/>
</dbReference>
<comment type="similarity">
    <text evidence="2 5">Belongs to the aldose epimerase family.</text>
</comment>
<evidence type="ECO:0000256" key="5">
    <source>
        <dbReference type="PIRNR" id="PIRNR005096"/>
    </source>
</evidence>
<dbReference type="RefSeq" id="WP_102951068.1">
    <property type="nucleotide sequence ID" value="NZ_CP024847.1"/>
</dbReference>
<evidence type="ECO:0000256" key="8">
    <source>
        <dbReference type="PIRSR" id="PIRSR005096-3"/>
    </source>
</evidence>
<dbReference type="CDD" id="cd09019">
    <property type="entry name" value="galactose_mutarotase_like"/>
    <property type="match status" value="1"/>
</dbReference>
<dbReference type="PIRSF" id="PIRSF005096">
    <property type="entry name" value="GALM"/>
    <property type="match status" value="1"/>
</dbReference>
<gene>
    <name evidence="9" type="ORF">CUN60_05495</name>
</gene>
<comment type="catalytic activity">
    <reaction evidence="5">
        <text>alpha-D-glucose = beta-D-glucose</text>
        <dbReference type="Rhea" id="RHEA:10264"/>
        <dbReference type="ChEBI" id="CHEBI:15903"/>
        <dbReference type="ChEBI" id="CHEBI:17925"/>
        <dbReference type="EC" id="5.1.3.3"/>
    </reaction>
</comment>
<dbReference type="InterPro" id="IPR015443">
    <property type="entry name" value="Aldose_1-epimerase"/>
</dbReference>
<protein>
    <recommendedName>
        <fullName evidence="5">Aldose 1-epimerase</fullName>
        <ecNumber evidence="5">5.1.3.3</ecNumber>
    </recommendedName>
</protein>
<evidence type="ECO:0000256" key="4">
    <source>
        <dbReference type="ARBA" id="ARBA00023277"/>
    </source>
</evidence>